<evidence type="ECO:0000313" key="3">
    <source>
        <dbReference type="EMBL" id="CAK0846725.1"/>
    </source>
</evidence>
<keyword evidence="4" id="KW-1185">Reference proteome</keyword>
<comment type="caution">
    <text evidence="3">The sequence shown here is derived from an EMBL/GenBank/DDBJ whole genome shotgun (WGS) entry which is preliminary data.</text>
</comment>
<sequence>GDEIPPQKLAISGGSVGLAFLFIVVCWFTSSSSKPPKELPTGHEEMEVVFKPSNDYTVDGKIKITTEGTGLSFRQTLEWDDLEVLWGHPERICWKDVKRDKDDGCVIAIFNGKDCFKEPDGHFVHPSVNVAKAAQEGQTWATSIYEVKRGDNENKAEKGTSTVRTGYASWDIEGRVVHVHDAWGRTISCGVVQKSKQPSQRSSREASEPGAGLDASASDRLEVV</sequence>
<dbReference type="Proteomes" id="UP001189429">
    <property type="component" value="Unassembled WGS sequence"/>
</dbReference>
<evidence type="ECO:0000313" key="4">
    <source>
        <dbReference type="Proteomes" id="UP001189429"/>
    </source>
</evidence>
<dbReference type="EMBL" id="CAUYUJ010014842">
    <property type="protein sequence ID" value="CAK0846725.1"/>
    <property type="molecule type" value="Genomic_DNA"/>
</dbReference>
<keyword evidence="2" id="KW-1133">Transmembrane helix</keyword>
<protein>
    <submittedName>
        <fullName evidence="3">Uncharacterized protein</fullName>
    </submittedName>
</protein>
<feature type="transmembrane region" description="Helical" evidence="2">
    <location>
        <begin position="9"/>
        <end position="30"/>
    </location>
</feature>
<organism evidence="3 4">
    <name type="scientific">Prorocentrum cordatum</name>
    <dbReference type="NCBI Taxonomy" id="2364126"/>
    <lineage>
        <taxon>Eukaryota</taxon>
        <taxon>Sar</taxon>
        <taxon>Alveolata</taxon>
        <taxon>Dinophyceae</taxon>
        <taxon>Prorocentrales</taxon>
        <taxon>Prorocentraceae</taxon>
        <taxon>Prorocentrum</taxon>
    </lineage>
</organism>
<proteinExistence type="predicted"/>
<feature type="region of interest" description="Disordered" evidence="1">
    <location>
        <begin position="193"/>
        <end position="224"/>
    </location>
</feature>
<feature type="non-terminal residue" evidence="3">
    <location>
        <position position="1"/>
    </location>
</feature>
<gene>
    <name evidence="3" type="ORF">PCOR1329_LOCUS40157</name>
</gene>
<accession>A0ABN9TNH8</accession>
<evidence type="ECO:0000256" key="1">
    <source>
        <dbReference type="SAM" id="MobiDB-lite"/>
    </source>
</evidence>
<keyword evidence="2" id="KW-0812">Transmembrane</keyword>
<name>A0ABN9TNH8_9DINO</name>
<reference evidence="3" key="1">
    <citation type="submission" date="2023-10" db="EMBL/GenBank/DDBJ databases">
        <authorList>
            <person name="Chen Y."/>
            <person name="Shah S."/>
            <person name="Dougan E. K."/>
            <person name="Thang M."/>
            <person name="Chan C."/>
        </authorList>
    </citation>
    <scope>NUCLEOTIDE SEQUENCE [LARGE SCALE GENOMIC DNA]</scope>
</reference>
<keyword evidence="2" id="KW-0472">Membrane</keyword>
<evidence type="ECO:0000256" key="2">
    <source>
        <dbReference type="SAM" id="Phobius"/>
    </source>
</evidence>